<dbReference type="Proteomes" id="UP000709336">
    <property type="component" value="Unassembled WGS sequence"/>
</dbReference>
<protein>
    <submittedName>
        <fullName evidence="4">tRNA (N6-threonylcarbamoyladenosine(37)-N6)-methyltransferase TrmO</fullName>
    </submittedName>
</protein>
<dbReference type="InterPro" id="IPR036413">
    <property type="entry name" value="YaeB-like_sf"/>
</dbReference>
<keyword evidence="5" id="KW-1185">Reference proteome</keyword>
<dbReference type="Pfam" id="PF01980">
    <property type="entry name" value="TrmO_N"/>
    <property type="match status" value="1"/>
</dbReference>
<reference evidence="4 5" key="1">
    <citation type="submission" date="2020-03" db="EMBL/GenBank/DDBJ databases">
        <title>Alteromonas ponticola sp. nov., isolated from seawater.</title>
        <authorList>
            <person name="Yoon J.-H."/>
            <person name="Kim Y.-O."/>
        </authorList>
    </citation>
    <scope>NUCLEOTIDE SEQUENCE [LARGE SCALE GENOMIC DNA]</scope>
    <source>
        <strain evidence="4 5">MYP5</strain>
    </source>
</reference>
<evidence type="ECO:0000259" key="3">
    <source>
        <dbReference type="PROSITE" id="PS51668"/>
    </source>
</evidence>
<dbReference type="InterPro" id="IPR036414">
    <property type="entry name" value="YaeB_N_sf"/>
</dbReference>
<accession>A0ABX1R1N6</accession>
<evidence type="ECO:0000256" key="2">
    <source>
        <dbReference type="ARBA" id="ARBA00033753"/>
    </source>
</evidence>
<organism evidence="4 5">
    <name type="scientific">Alteromonas ponticola</name>
    <dbReference type="NCBI Taxonomy" id="2720613"/>
    <lineage>
        <taxon>Bacteria</taxon>
        <taxon>Pseudomonadati</taxon>
        <taxon>Pseudomonadota</taxon>
        <taxon>Gammaproteobacteria</taxon>
        <taxon>Alteromonadales</taxon>
        <taxon>Alteromonadaceae</taxon>
        <taxon>Alteromonas/Salinimonas group</taxon>
        <taxon>Alteromonas</taxon>
    </lineage>
</organism>
<evidence type="ECO:0000313" key="4">
    <source>
        <dbReference type="EMBL" id="NMH58987.1"/>
    </source>
</evidence>
<comment type="caution">
    <text evidence="4">The sequence shown here is derived from an EMBL/GenBank/DDBJ whole genome shotgun (WGS) entry which is preliminary data.</text>
</comment>
<dbReference type="Gene3D" id="3.30.2310.10">
    <property type="entry name" value="YaeB-like"/>
    <property type="match status" value="1"/>
</dbReference>
<dbReference type="PANTHER" id="PTHR12818:SF0">
    <property type="entry name" value="TRNA (ADENINE(37)-N6)-METHYLTRANSFERASE"/>
    <property type="match status" value="1"/>
</dbReference>
<dbReference type="InterPro" id="IPR040372">
    <property type="entry name" value="YaeB-like"/>
</dbReference>
<dbReference type="Pfam" id="PF18389">
    <property type="entry name" value="TrmO_C"/>
    <property type="match status" value="1"/>
</dbReference>
<keyword evidence="1" id="KW-0949">S-adenosyl-L-methionine</keyword>
<dbReference type="PANTHER" id="PTHR12818">
    <property type="entry name" value="TRNA (ADENINE(37)-N6)-METHYLTRANSFERASE"/>
    <property type="match status" value="1"/>
</dbReference>
<name>A0ABX1R1N6_9ALTE</name>
<gene>
    <name evidence="4" type="primary">tsaA</name>
    <name evidence="4" type="ORF">HCJ96_03010</name>
</gene>
<evidence type="ECO:0000256" key="1">
    <source>
        <dbReference type="ARBA" id="ARBA00022691"/>
    </source>
</evidence>
<dbReference type="EMBL" id="JAATNW010000002">
    <property type="protein sequence ID" value="NMH58987.1"/>
    <property type="molecule type" value="Genomic_DNA"/>
</dbReference>
<dbReference type="InterPro" id="IPR023370">
    <property type="entry name" value="TrmO-like_N"/>
</dbReference>
<dbReference type="NCBIfam" id="TIGR00104">
    <property type="entry name" value="tRNA_TsaA"/>
    <property type="match status" value="1"/>
</dbReference>
<dbReference type="RefSeq" id="WP_169209567.1">
    <property type="nucleotide sequence ID" value="NZ_JAATNW010000002.1"/>
</dbReference>
<sequence length="235" mass="26315">MHPHSIIPIGEIHTPFKQKFAIPRQPNLANAPGLIKFDADVFHPDMLRGIEQFSHLWIVFIFHQTLDKGYKPLVKAPRLGGNEKTGVFASRSTHRPNGLGLSVVKNAGISLKGGQTVLKVSGVDILHRTPVVDIKPYLPYADCIKDADAFLAQPTHIPHRGVRFSEMAIKVIKQHTHTYPDLYELISDVLAQDPRPAYKQSNENDAKVYKVQLYQFDVAWQVTNGEVLVTDIVEA</sequence>
<dbReference type="CDD" id="cd09281">
    <property type="entry name" value="UPF0066"/>
    <property type="match status" value="1"/>
</dbReference>
<dbReference type="InterPro" id="IPR041369">
    <property type="entry name" value="TrmO_C"/>
</dbReference>
<feature type="domain" description="TsaA-like" evidence="3">
    <location>
        <begin position="6"/>
        <end position="146"/>
    </location>
</feature>
<dbReference type="PROSITE" id="PS51668">
    <property type="entry name" value="TSAA_2"/>
    <property type="match status" value="1"/>
</dbReference>
<dbReference type="PROSITE" id="PS01318">
    <property type="entry name" value="TSAA_1"/>
    <property type="match status" value="1"/>
</dbReference>
<evidence type="ECO:0000313" key="5">
    <source>
        <dbReference type="Proteomes" id="UP000709336"/>
    </source>
</evidence>
<comment type="similarity">
    <text evidence="2">Belongs to the tRNA methyltransferase O family.</text>
</comment>
<dbReference type="SUPFAM" id="SSF118196">
    <property type="entry name" value="YaeB-like"/>
    <property type="match status" value="1"/>
</dbReference>
<dbReference type="InterPro" id="IPR023368">
    <property type="entry name" value="UPF0066_cons_site"/>
</dbReference>
<proteinExistence type="inferred from homology"/>
<dbReference type="Gene3D" id="2.40.30.70">
    <property type="entry name" value="YaeB-like"/>
    <property type="match status" value="1"/>
</dbReference>